<keyword evidence="1" id="KW-0472">Membrane</keyword>
<protein>
    <recommendedName>
        <fullName evidence="4">Wall-associated receptor kinase galacturonan-binding domain-containing protein</fullName>
    </recommendedName>
</protein>
<reference evidence="2" key="1">
    <citation type="submission" date="2020-05" db="EMBL/GenBank/DDBJ databases">
        <title>WGS assembly of Panicum virgatum.</title>
        <authorList>
            <person name="Lovell J.T."/>
            <person name="Jenkins J."/>
            <person name="Shu S."/>
            <person name="Juenger T.E."/>
            <person name="Schmutz J."/>
        </authorList>
    </citation>
    <scope>NUCLEOTIDE SEQUENCE</scope>
    <source>
        <strain evidence="2">AP13</strain>
    </source>
</reference>
<comment type="caution">
    <text evidence="2">The sequence shown here is derived from an EMBL/GenBank/DDBJ whole genome shotgun (WGS) entry which is preliminary data.</text>
</comment>
<evidence type="ECO:0000313" key="3">
    <source>
        <dbReference type="Proteomes" id="UP000823388"/>
    </source>
</evidence>
<keyword evidence="1" id="KW-1133">Transmembrane helix</keyword>
<keyword evidence="1" id="KW-0812">Transmembrane</keyword>
<accession>A0A8T0TCC0</accession>
<dbReference type="PANTHER" id="PTHR33355">
    <property type="entry name" value="WALL-ASSOCIATED RECEPTOR KINASE CARBOXY-TERMINAL PROTEIN-RELATED"/>
    <property type="match status" value="1"/>
</dbReference>
<gene>
    <name evidence="2" type="ORF">PVAP13_4NG139871</name>
</gene>
<organism evidence="2 3">
    <name type="scientific">Panicum virgatum</name>
    <name type="common">Blackwell switchgrass</name>
    <dbReference type="NCBI Taxonomy" id="38727"/>
    <lineage>
        <taxon>Eukaryota</taxon>
        <taxon>Viridiplantae</taxon>
        <taxon>Streptophyta</taxon>
        <taxon>Embryophyta</taxon>
        <taxon>Tracheophyta</taxon>
        <taxon>Spermatophyta</taxon>
        <taxon>Magnoliopsida</taxon>
        <taxon>Liliopsida</taxon>
        <taxon>Poales</taxon>
        <taxon>Poaceae</taxon>
        <taxon>PACMAD clade</taxon>
        <taxon>Panicoideae</taxon>
        <taxon>Panicodae</taxon>
        <taxon>Paniceae</taxon>
        <taxon>Panicinae</taxon>
        <taxon>Panicum</taxon>
        <taxon>Panicum sect. Hiantes</taxon>
    </lineage>
</organism>
<keyword evidence="3" id="KW-1185">Reference proteome</keyword>
<dbReference type="AlphaFoldDB" id="A0A8T0TCC0"/>
<proteinExistence type="predicted"/>
<dbReference type="PANTHER" id="PTHR33355:SF5">
    <property type="entry name" value="F12F1.23 PROTEIN"/>
    <property type="match status" value="1"/>
</dbReference>
<evidence type="ECO:0008006" key="4">
    <source>
        <dbReference type="Google" id="ProtNLM"/>
    </source>
</evidence>
<feature type="transmembrane region" description="Helical" evidence="1">
    <location>
        <begin position="54"/>
        <end position="73"/>
    </location>
</feature>
<evidence type="ECO:0000256" key="1">
    <source>
        <dbReference type="SAM" id="Phobius"/>
    </source>
</evidence>
<name>A0A8T0TCC0_PANVG</name>
<dbReference type="Proteomes" id="UP000823388">
    <property type="component" value="Chromosome 4N"/>
</dbReference>
<sequence>MKASKQKRKSSSLILCLNDPPADGQIQSRSSCDQFSLPPLHSTCSSLMEAIHRLHLYALAILVIVAMVVPPTVAGELCRRSCGNIPVRYPLGIDDGCGSPYYRNMLTCADNARSASAPRLARIR</sequence>
<dbReference type="EMBL" id="CM029044">
    <property type="protein sequence ID" value="KAG2606136.1"/>
    <property type="molecule type" value="Genomic_DNA"/>
</dbReference>
<evidence type="ECO:0000313" key="2">
    <source>
        <dbReference type="EMBL" id="KAG2606136.1"/>
    </source>
</evidence>